<feature type="transmembrane region" description="Helical" evidence="1">
    <location>
        <begin position="6"/>
        <end position="27"/>
    </location>
</feature>
<protein>
    <submittedName>
        <fullName evidence="2">MSHA pilin protein MshA</fullName>
    </submittedName>
</protein>
<dbReference type="NCBIfam" id="TIGR02532">
    <property type="entry name" value="IV_pilin_GFxxxE"/>
    <property type="match status" value="1"/>
</dbReference>
<dbReference type="SUPFAM" id="SSF54523">
    <property type="entry name" value="Pili subunits"/>
    <property type="match status" value="1"/>
</dbReference>
<dbReference type="InterPro" id="IPR012902">
    <property type="entry name" value="N_methyl_site"/>
</dbReference>
<sequence length="174" mass="18262">MTVKKGFTLIELVIVIVIISILSAIALPRFLNLDIKAKEAVLRSALSSMKSAARIGNAFARSDSVTAAGNILINNHEILMVNDYPAGRANDVSASGPGTFGGLLTLMEVDTEIGITYSDTAQLRSALQAQTAVMIFYIDSQCIAYQPPQISGGDPLFSIGVGTYSPGAVPACNP</sequence>
<dbReference type="PROSITE" id="PS00409">
    <property type="entry name" value="PROKAR_NTER_METHYL"/>
    <property type="match status" value="1"/>
</dbReference>
<dbReference type="RefSeq" id="WP_100257966.1">
    <property type="nucleotide sequence ID" value="NZ_CP011797.1"/>
</dbReference>
<keyword evidence="1" id="KW-0812">Transmembrane</keyword>
<name>A0A2K8KVB0_9GAMM</name>
<dbReference type="Pfam" id="PF07963">
    <property type="entry name" value="N_methyl"/>
    <property type="match status" value="1"/>
</dbReference>
<dbReference type="Gene3D" id="3.30.700.10">
    <property type="entry name" value="Glycoprotein, Type 4 Pilin"/>
    <property type="match status" value="1"/>
</dbReference>
<evidence type="ECO:0000256" key="1">
    <source>
        <dbReference type="SAM" id="Phobius"/>
    </source>
</evidence>
<dbReference type="KEGG" id="rfo:REIFOR_02607"/>
<gene>
    <name evidence="2" type="primary">mshA</name>
    <name evidence="2" type="ORF">REIFOR_02607</name>
</gene>
<proteinExistence type="predicted"/>
<dbReference type="InterPro" id="IPR045584">
    <property type="entry name" value="Pilin-like"/>
</dbReference>
<keyword evidence="1" id="KW-1133">Transmembrane helix</keyword>
<dbReference type="EMBL" id="CP011797">
    <property type="protein sequence ID" value="ATX77731.1"/>
    <property type="molecule type" value="Genomic_DNA"/>
</dbReference>
<dbReference type="OrthoDB" id="5654254at2"/>
<keyword evidence="3" id="KW-1185">Reference proteome</keyword>
<evidence type="ECO:0000313" key="2">
    <source>
        <dbReference type="EMBL" id="ATX77731.1"/>
    </source>
</evidence>
<dbReference type="Proteomes" id="UP000229757">
    <property type="component" value="Chromosome"/>
</dbReference>
<keyword evidence="1" id="KW-0472">Membrane</keyword>
<accession>A0A2K8KVB0</accession>
<dbReference type="AlphaFoldDB" id="A0A2K8KVB0"/>
<reference evidence="2 3" key="1">
    <citation type="journal article" date="2017" name="Environ. Microbiol.">
        <title>Genomic and physiological analyses of 'Reinekea forsetii' reveal a versatile opportunistic lifestyle during spring algae blooms.</title>
        <authorList>
            <person name="Avci B."/>
            <person name="Hahnke R.L."/>
            <person name="Chafee M."/>
            <person name="Fischer T."/>
            <person name="Gruber-Vodicka H."/>
            <person name="Tegetmeyer H.E."/>
            <person name="Harder J."/>
            <person name="Fuchs B.M."/>
            <person name="Amann R.I."/>
            <person name="Teeling H."/>
        </authorList>
    </citation>
    <scope>NUCLEOTIDE SEQUENCE [LARGE SCALE GENOMIC DNA]</scope>
    <source>
        <strain evidence="2 3">Hel1_31_D35</strain>
    </source>
</reference>
<organism evidence="2 3">
    <name type="scientific">Reinekea forsetii</name>
    <dbReference type="NCBI Taxonomy" id="1336806"/>
    <lineage>
        <taxon>Bacteria</taxon>
        <taxon>Pseudomonadati</taxon>
        <taxon>Pseudomonadota</taxon>
        <taxon>Gammaproteobacteria</taxon>
        <taxon>Oceanospirillales</taxon>
        <taxon>Saccharospirillaceae</taxon>
        <taxon>Reinekea</taxon>
    </lineage>
</organism>
<evidence type="ECO:0000313" key="3">
    <source>
        <dbReference type="Proteomes" id="UP000229757"/>
    </source>
</evidence>